<reference evidence="2" key="1">
    <citation type="submission" date="2020-08" db="EMBL/GenBank/DDBJ databases">
        <title>Multicomponent nature underlies the extraordinary mechanical properties of spider dragline silk.</title>
        <authorList>
            <person name="Kono N."/>
            <person name="Nakamura H."/>
            <person name="Mori M."/>
            <person name="Yoshida Y."/>
            <person name="Ohtoshi R."/>
            <person name="Malay A.D."/>
            <person name="Moran D.A.P."/>
            <person name="Tomita M."/>
            <person name="Numata K."/>
            <person name="Arakawa K."/>
        </authorList>
    </citation>
    <scope>NUCLEOTIDE SEQUENCE</scope>
</reference>
<dbReference type="Proteomes" id="UP000887013">
    <property type="component" value="Unassembled WGS sequence"/>
</dbReference>
<proteinExistence type="predicted"/>
<dbReference type="AlphaFoldDB" id="A0A8X6UHX4"/>
<keyword evidence="3" id="KW-1185">Reference proteome</keyword>
<sequence>MVSKTVFLARSECSLCHCSSILYKSCASFTMEHKRKLPEDGCLKPITDSKISLSCNIMIIKVPDEMKGPGEMTYQLATYDRTIEGIDWPANKYVDKIIPNLPKVNAPKQTRSELKKAPSDYVSKYREASIKFLSREEVNRFDEKTDNNLGKKFQSHKNQVEMEKKSPIDVDPWENPPFYSGINPYRPINNNTYKNNYNENPRSERVSDNLYINNRVNWNKRSRPWKNRVPNAPRPFVPSSKKGSCINDPAPNAMSSTFFDNFSNYPRRNQSNFLGKNHDFNFNRNHRFRNRNNEFESGNCEEISNHDISSNFYEDMPVRSDNLYERMDGNSAGTSAFIAPFTNEQFKKKRSEISVNTYESTAPHNITPVRFKNNHAPFMNSKTPKMSSSRESYNHDFKRQNRFPGRYNNRGRYMRGRRNY</sequence>
<dbReference type="OrthoDB" id="6435357at2759"/>
<protein>
    <submittedName>
        <fullName evidence="2">Uncharacterized protein</fullName>
    </submittedName>
</protein>
<feature type="region of interest" description="Disordered" evidence="1">
    <location>
        <begin position="371"/>
        <end position="420"/>
    </location>
</feature>
<dbReference type="EMBL" id="BMAW01030489">
    <property type="protein sequence ID" value="GFU16667.1"/>
    <property type="molecule type" value="Genomic_DNA"/>
</dbReference>
<evidence type="ECO:0000256" key="1">
    <source>
        <dbReference type="SAM" id="MobiDB-lite"/>
    </source>
</evidence>
<feature type="region of interest" description="Disordered" evidence="1">
    <location>
        <begin position="223"/>
        <end position="245"/>
    </location>
</feature>
<accession>A0A8X6UHX4</accession>
<name>A0A8X6UHX4_NEPPI</name>
<feature type="compositionally biased region" description="Polar residues" evidence="1">
    <location>
        <begin position="380"/>
        <end position="391"/>
    </location>
</feature>
<comment type="caution">
    <text evidence="2">The sequence shown here is derived from an EMBL/GenBank/DDBJ whole genome shotgun (WGS) entry which is preliminary data.</text>
</comment>
<evidence type="ECO:0000313" key="3">
    <source>
        <dbReference type="Proteomes" id="UP000887013"/>
    </source>
</evidence>
<organism evidence="2 3">
    <name type="scientific">Nephila pilipes</name>
    <name type="common">Giant wood spider</name>
    <name type="synonym">Nephila maculata</name>
    <dbReference type="NCBI Taxonomy" id="299642"/>
    <lineage>
        <taxon>Eukaryota</taxon>
        <taxon>Metazoa</taxon>
        <taxon>Ecdysozoa</taxon>
        <taxon>Arthropoda</taxon>
        <taxon>Chelicerata</taxon>
        <taxon>Arachnida</taxon>
        <taxon>Araneae</taxon>
        <taxon>Araneomorphae</taxon>
        <taxon>Entelegynae</taxon>
        <taxon>Araneoidea</taxon>
        <taxon>Nephilidae</taxon>
        <taxon>Nephila</taxon>
    </lineage>
</organism>
<gene>
    <name evidence="2" type="primary">NCL1_52615</name>
    <name evidence="2" type="ORF">NPIL_206421</name>
</gene>
<evidence type="ECO:0000313" key="2">
    <source>
        <dbReference type="EMBL" id="GFU16667.1"/>
    </source>
</evidence>